<reference evidence="1" key="1">
    <citation type="submission" date="2018-10" db="EMBL/GenBank/DDBJ databases">
        <authorList>
            <person name="Hariharan J."/>
            <person name="Choudoir M.J."/>
            <person name="Diebold P."/>
            <person name="Panke-Buisse K."/>
            <person name="Campbell A.N."/>
            <person name="Buckley D.H."/>
        </authorList>
    </citation>
    <scope>NUCLEOTIDE SEQUENCE</scope>
    <source>
        <strain evidence="1">Gb1</strain>
    </source>
</reference>
<dbReference type="RefSeq" id="WP_147985515.1">
    <property type="nucleotide sequence ID" value="NZ_RDBM01000037.1"/>
</dbReference>
<comment type="caution">
    <text evidence="1">The sequence shown here is derived from an EMBL/GenBank/DDBJ whole genome shotgun (WGS) entry which is preliminary data.</text>
</comment>
<dbReference type="AlphaFoldDB" id="A0A652KN34"/>
<protein>
    <submittedName>
        <fullName evidence="1">Uncharacterized protein</fullName>
    </submittedName>
</protein>
<name>A0A652KN34_9ACTN</name>
<gene>
    <name evidence="1" type="ORF">EAO74_32715</name>
</gene>
<sequence>MRGIRGRTWLLLAAAGAAVLALIGGTAVWFSADRDRQRSDNLEQLGRACVGLLPHERLRGFVPDDSAGVLEEYGTMLDPGRESRALLDCTLAWGPGRWEPEALVQVRAEALIAAQAAADDEGPRTVGDFPMPLPAGARGGIMADDRLNGSAVSASLRVECPSGLRGRSRPAESFRVTVDLPSAADDEYDVPDADRLLAARTAVDVANWVLGHQDCGREPIRTSASPRQAEGPEPTEICAWADPDELDFAAEDWEFTGDARYDGRAGSCAGRTTGFGVPDGMPVVELKAESWSGEFARGAYERHTFAGTAPGQGARSPAAPDGTVAIRTAEFSPPALALWAGSVCEGGPSYHRIVVTPGISFDDEQEVTVEGQVRKRFSADARAALDRYLAADGGWPKRAHCHDTKVLGEVEEWLR</sequence>
<dbReference type="EMBL" id="RDBM01000037">
    <property type="protein sequence ID" value="TXS25099.1"/>
    <property type="molecule type" value="Genomic_DNA"/>
</dbReference>
<accession>A0A652KN34</accession>
<proteinExistence type="predicted"/>
<evidence type="ECO:0000313" key="1">
    <source>
        <dbReference type="EMBL" id="TXS25099.1"/>
    </source>
</evidence>
<organism evidence="1">
    <name type="scientific">Streptomyces sp. gb1(2016)</name>
    <dbReference type="NCBI Taxonomy" id="1828321"/>
    <lineage>
        <taxon>Bacteria</taxon>
        <taxon>Bacillati</taxon>
        <taxon>Actinomycetota</taxon>
        <taxon>Actinomycetes</taxon>
        <taxon>Kitasatosporales</taxon>
        <taxon>Streptomycetaceae</taxon>
        <taxon>Streptomyces</taxon>
    </lineage>
</organism>